<evidence type="ECO:0000313" key="6">
    <source>
        <dbReference type="Proteomes" id="UP001524383"/>
    </source>
</evidence>
<dbReference type="RefSeq" id="WP_255333568.1">
    <property type="nucleotide sequence ID" value="NZ_VOTZ01000046.1"/>
</dbReference>
<evidence type="ECO:0000256" key="3">
    <source>
        <dbReference type="ARBA" id="ARBA00022679"/>
    </source>
</evidence>
<sequence>MGTKEKKRAYDELADRIRSDAAAGDDGLIRMQSFIHHCADSGLLHRCGSAFAEYFKPARPTKILTAEVSGILAALPVGIHLDIPVLIARKEVPKTFTGNLIEERLISRTKERESFLSIISDYLSEVDRVLIIDDVLARGETAAALIRLAVRAGAEVIGVGVLVEKLYEKGRELIPEEIEFASLCPIQSIERGVIQIADEGSST</sequence>
<dbReference type="InterPro" id="IPR000836">
    <property type="entry name" value="PRTase_dom"/>
</dbReference>
<dbReference type="NCBIfam" id="TIGR01744">
    <property type="entry name" value="XPRTase"/>
    <property type="match status" value="1"/>
</dbReference>
<dbReference type="InterPro" id="IPR010079">
    <property type="entry name" value="Xanthine_PRibTrfase"/>
</dbReference>
<keyword evidence="4" id="KW-0660">Purine salvage</keyword>
<dbReference type="EC" id="2.4.2.22" evidence="5"/>
<keyword evidence="2 5" id="KW-0328">Glycosyltransferase</keyword>
<protein>
    <submittedName>
        <fullName evidence="5">Xanthine phosphoribosyltransferase</fullName>
        <ecNumber evidence="5">2.4.2.22</ecNumber>
    </submittedName>
</protein>
<gene>
    <name evidence="5" type="primary">xpt</name>
    <name evidence="5" type="ORF">FTO68_11500</name>
</gene>
<dbReference type="InterPro" id="IPR050118">
    <property type="entry name" value="Pur/Pyrimidine_PRTase"/>
</dbReference>
<dbReference type="Gene3D" id="3.40.50.2020">
    <property type="match status" value="1"/>
</dbReference>
<dbReference type="PANTHER" id="PTHR43864">
    <property type="entry name" value="HYPOXANTHINE/GUANINE PHOSPHORIBOSYLTRANSFERASE"/>
    <property type="match status" value="1"/>
</dbReference>
<organism evidence="5 6">
    <name type="scientific">Methanocalculus taiwanensis</name>
    <dbReference type="NCBI Taxonomy" id="106207"/>
    <lineage>
        <taxon>Archaea</taxon>
        <taxon>Methanobacteriati</taxon>
        <taxon>Methanobacteriota</taxon>
        <taxon>Stenosarchaea group</taxon>
        <taxon>Methanomicrobia</taxon>
        <taxon>Methanomicrobiales</taxon>
        <taxon>Methanocalculaceae</taxon>
        <taxon>Methanocalculus</taxon>
    </lineage>
</organism>
<keyword evidence="3 5" id="KW-0808">Transferase</keyword>
<name>A0ABD4TL15_9EURY</name>
<reference evidence="5 6" key="1">
    <citation type="submission" date="2019-08" db="EMBL/GenBank/DDBJ databases">
        <authorList>
            <person name="Chen S.-C."/>
            <person name="Lai M.-C."/>
            <person name="You Y.-T."/>
        </authorList>
    </citation>
    <scope>NUCLEOTIDE SEQUENCE [LARGE SCALE GENOMIC DNA]</scope>
    <source>
        <strain evidence="5 6">P2F9704a</strain>
    </source>
</reference>
<dbReference type="SUPFAM" id="SSF53271">
    <property type="entry name" value="PRTase-like"/>
    <property type="match status" value="1"/>
</dbReference>
<comment type="caution">
    <text evidence="5">The sequence shown here is derived from an EMBL/GenBank/DDBJ whole genome shotgun (WGS) entry which is preliminary data.</text>
</comment>
<dbReference type="EMBL" id="VOTZ01000046">
    <property type="protein sequence ID" value="MCQ1539593.1"/>
    <property type="molecule type" value="Genomic_DNA"/>
</dbReference>
<keyword evidence="6" id="KW-1185">Reference proteome</keyword>
<accession>A0ABD4TL15</accession>
<dbReference type="AlphaFoldDB" id="A0ABD4TL15"/>
<proteinExistence type="predicted"/>
<evidence type="ECO:0000256" key="1">
    <source>
        <dbReference type="ARBA" id="ARBA00022490"/>
    </source>
</evidence>
<evidence type="ECO:0000256" key="4">
    <source>
        <dbReference type="ARBA" id="ARBA00022726"/>
    </source>
</evidence>
<dbReference type="CDD" id="cd06223">
    <property type="entry name" value="PRTases_typeI"/>
    <property type="match status" value="1"/>
</dbReference>
<evidence type="ECO:0000256" key="2">
    <source>
        <dbReference type="ARBA" id="ARBA00022676"/>
    </source>
</evidence>
<evidence type="ECO:0000313" key="5">
    <source>
        <dbReference type="EMBL" id="MCQ1539593.1"/>
    </source>
</evidence>
<dbReference type="GO" id="GO:0006166">
    <property type="term" value="P:purine ribonucleoside salvage"/>
    <property type="evidence" value="ECO:0007669"/>
    <property type="project" value="UniProtKB-KW"/>
</dbReference>
<dbReference type="GO" id="GO:0000310">
    <property type="term" value="F:xanthine phosphoribosyltransferase activity"/>
    <property type="evidence" value="ECO:0007669"/>
    <property type="project" value="UniProtKB-EC"/>
</dbReference>
<dbReference type="PANTHER" id="PTHR43864:SF1">
    <property type="entry name" value="XANTHINE PHOSPHORIBOSYLTRANSFERASE"/>
    <property type="match status" value="1"/>
</dbReference>
<dbReference type="InterPro" id="IPR029057">
    <property type="entry name" value="PRTase-like"/>
</dbReference>
<keyword evidence="1" id="KW-0963">Cytoplasm</keyword>
<dbReference type="Proteomes" id="UP001524383">
    <property type="component" value="Unassembled WGS sequence"/>
</dbReference>